<gene>
    <name evidence="2" type="ORF">FGO68_gene8536</name>
</gene>
<proteinExistence type="predicted"/>
<dbReference type="EMBL" id="RRYP01016708">
    <property type="protein sequence ID" value="TNV74698.1"/>
    <property type="molecule type" value="Genomic_DNA"/>
</dbReference>
<accession>A0A8J8NH74</accession>
<evidence type="ECO:0000313" key="2">
    <source>
        <dbReference type="EMBL" id="TNV74698.1"/>
    </source>
</evidence>
<dbReference type="Proteomes" id="UP000785679">
    <property type="component" value="Unassembled WGS sequence"/>
</dbReference>
<keyword evidence="3" id="KW-1185">Reference proteome</keyword>
<dbReference type="AlphaFoldDB" id="A0A8J8NH74"/>
<feature type="region of interest" description="Disordered" evidence="1">
    <location>
        <begin position="1"/>
        <end position="20"/>
    </location>
</feature>
<reference evidence="2" key="1">
    <citation type="submission" date="2019-06" db="EMBL/GenBank/DDBJ databases">
        <authorList>
            <person name="Zheng W."/>
        </authorList>
    </citation>
    <scope>NUCLEOTIDE SEQUENCE</scope>
    <source>
        <strain evidence="2">QDHG01</strain>
    </source>
</reference>
<evidence type="ECO:0000256" key="1">
    <source>
        <dbReference type="SAM" id="MobiDB-lite"/>
    </source>
</evidence>
<name>A0A8J8NH74_HALGN</name>
<evidence type="ECO:0000313" key="3">
    <source>
        <dbReference type="Proteomes" id="UP000785679"/>
    </source>
</evidence>
<comment type="caution">
    <text evidence="2">The sequence shown here is derived from an EMBL/GenBank/DDBJ whole genome shotgun (WGS) entry which is preliminary data.</text>
</comment>
<sequence>MKNYPFDRNLENTKSTPQKDISISVQKVDDPRLRVVLISPKPKSSSQGVRDYWFSSLNLSRIMSLQKQSVGKTSNQANVIRLLLINRAAPGMLTDMIESRVRLARLFIIPQI</sequence>
<protein>
    <submittedName>
        <fullName evidence="2">Uncharacterized protein</fullName>
    </submittedName>
</protein>
<organism evidence="2 3">
    <name type="scientific">Halteria grandinella</name>
    <dbReference type="NCBI Taxonomy" id="5974"/>
    <lineage>
        <taxon>Eukaryota</taxon>
        <taxon>Sar</taxon>
        <taxon>Alveolata</taxon>
        <taxon>Ciliophora</taxon>
        <taxon>Intramacronucleata</taxon>
        <taxon>Spirotrichea</taxon>
        <taxon>Stichotrichia</taxon>
        <taxon>Sporadotrichida</taxon>
        <taxon>Halteriidae</taxon>
        <taxon>Halteria</taxon>
    </lineage>
</organism>